<keyword evidence="6 7" id="KW-0472">Membrane</keyword>
<evidence type="ECO:0000256" key="6">
    <source>
        <dbReference type="ARBA" id="ARBA00023136"/>
    </source>
</evidence>
<dbReference type="SUPFAM" id="SSF161098">
    <property type="entry name" value="MetI-like"/>
    <property type="match status" value="1"/>
</dbReference>
<dbReference type="GO" id="GO:0005886">
    <property type="term" value="C:plasma membrane"/>
    <property type="evidence" value="ECO:0007669"/>
    <property type="project" value="UniProtKB-SubCell"/>
</dbReference>
<protein>
    <submittedName>
        <fullName evidence="9">Carbohydrate ABC transporter permease</fullName>
    </submittedName>
</protein>
<dbReference type="InterPro" id="IPR035906">
    <property type="entry name" value="MetI-like_sf"/>
</dbReference>
<dbReference type="Proteomes" id="UP000574276">
    <property type="component" value="Unassembled WGS sequence"/>
</dbReference>
<keyword evidence="10" id="KW-1185">Reference proteome</keyword>
<feature type="transmembrane region" description="Helical" evidence="7">
    <location>
        <begin position="122"/>
        <end position="140"/>
    </location>
</feature>
<keyword evidence="3" id="KW-1003">Cell membrane</keyword>
<dbReference type="GO" id="GO:0055085">
    <property type="term" value="P:transmembrane transport"/>
    <property type="evidence" value="ECO:0007669"/>
    <property type="project" value="InterPro"/>
</dbReference>
<dbReference type="AlphaFoldDB" id="A0A839K3T9"/>
<dbReference type="InterPro" id="IPR000515">
    <property type="entry name" value="MetI-like"/>
</dbReference>
<dbReference type="Gene3D" id="1.10.3720.10">
    <property type="entry name" value="MetI-like"/>
    <property type="match status" value="1"/>
</dbReference>
<dbReference type="CDD" id="cd06261">
    <property type="entry name" value="TM_PBP2"/>
    <property type="match status" value="1"/>
</dbReference>
<evidence type="ECO:0000256" key="7">
    <source>
        <dbReference type="SAM" id="Phobius"/>
    </source>
</evidence>
<dbReference type="PANTHER" id="PTHR43744:SF9">
    <property type="entry name" value="POLYGALACTURONAN_RHAMNOGALACTURONAN TRANSPORT SYSTEM PERMEASE PROTEIN YTCP"/>
    <property type="match status" value="1"/>
</dbReference>
<evidence type="ECO:0000313" key="9">
    <source>
        <dbReference type="EMBL" id="MBB2183852.1"/>
    </source>
</evidence>
<feature type="domain" description="ABC transmembrane type-1" evidence="8">
    <location>
        <begin position="85"/>
        <end position="294"/>
    </location>
</feature>
<evidence type="ECO:0000256" key="4">
    <source>
        <dbReference type="ARBA" id="ARBA00022692"/>
    </source>
</evidence>
<keyword evidence="5 7" id="KW-1133">Transmembrane helix</keyword>
<keyword evidence="4 7" id="KW-0812">Transmembrane</keyword>
<dbReference type="PANTHER" id="PTHR43744">
    <property type="entry name" value="ABC TRANSPORTER PERMEASE PROTEIN MG189-RELATED-RELATED"/>
    <property type="match status" value="1"/>
</dbReference>
<name>A0A839K3T9_9FIRM</name>
<keyword evidence="2" id="KW-0813">Transport</keyword>
<proteinExistence type="predicted"/>
<dbReference type="PROSITE" id="PS50928">
    <property type="entry name" value="ABC_TM1"/>
    <property type="match status" value="1"/>
</dbReference>
<sequence length="309" mass="34266">MDNTKIIYKPKRKKISPKNFLYSLVIGLILTIFVFVTIYPILNTLAVSFNEGIDALRGGIYLWPRKWTLVNYKTVLKKESIMTGLTVSVLRTVVGTVLQLSTTALISFIIGRKKFLFAKHISLLYVLTMYVNGGLIPVFLLNKSLGFTNSFWVYIIPGMVGAFNMLVIRTYMNGLPDSLEESAQIDGAGYLKIFVKIYVPLCKPVFATVALFIAVGQWNSWFDTMLYNRMADNLTVLQYELMKLLSSVSQLSGDANQSAQAASAGGTVQVTTTSVRAAATILTCLPIVALYPFLQRYFVTGLTIGGVKE</sequence>
<evidence type="ECO:0000259" key="8">
    <source>
        <dbReference type="PROSITE" id="PS50928"/>
    </source>
</evidence>
<gene>
    <name evidence="9" type="ORF">H0486_13315</name>
</gene>
<comment type="subcellular location">
    <subcellularLocation>
        <location evidence="1">Cell membrane</location>
        <topology evidence="1">Multi-pass membrane protein</topology>
    </subcellularLocation>
</comment>
<dbReference type="EMBL" id="JACEGA010000001">
    <property type="protein sequence ID" value="MBB2183852.1"/>
    <property type="molecule type" value="Genomic_DNA"/>
</dbReference>
<feature type="transmembrane region" description="Helical" evidence="7">
    <location>
        <begin position="20"/>
        <end position="42"/>
    </location>
</feature>
<evidence type="ECO:0000313" key="10">
    <source>
        <dbReference type="Proteomes" id="UP000574276"/>
    </source>
</evidence>
<feature type="transmembrane region" description="Helical" evidence="7">
    <location>
        <begin position="89"/>
        <end position="110"/>
    </location>
</feature>
<reference evidence="9 10" key="1">
    <citation type="submission" date="2020-07" db="EMBL/GenBank/DDBJ databases">
        <title>Characterization and genome sequencing of isolate MD1, a novel member within the family Lachnospiraceae.</title>
        <authorList>
            <person name="Rettenmaier R."/>
            <person name="Di Bello L."/>
            <person name="Zinser C."/>
            <person name="Scheitz K."/>
            <person name="Liebl W."/>
            <person name="Zverlov V."/>
        </authorList>
    </citation>
    <scope>NUCLEOTIDE SEQUENCE [LARGE SCALE GENOMIC DNA]</scope>
    <source>
        <strain evidence="9 10">MD1</strain>
    </source>
</reference>
<feature type="transmembrane region" description="Helical" evidence="7">
    <location>
        <begin position="193"/>
        <end position="215"/>
    </location>
</feature>
<evidence type="ECO:0000256" key="1">
    <source>
        <dbReference type="ARBA" id="ARBA00004651"/>
    </source>
</evidence>
<comment type="caution">
    <text evidence="9">The sequence shown here is derived from an EMBL/GenBank/DDBJ whole genome shotgun (WGS) entry which is preliminary data.</text>
</comment>
<dbReference type="RefSeq" id="WP_228353471.1">
    <property type="nucleotide sequence ID" value="NZ_JACEGA010000001.1"/>
</dbReference>
<feature type="transmembrane region" description="Helical" evidence="7">
    <location>
        <begin position="275"/>
        <end position="294"/>
    </location>
</feature>
<evidence type="ECO:0000256" key="2">
    <source>
        <dbReference type="ARBA" id="ARBA00022448"/>
    </source>
</evidence>
<evidence type="ECO:0000256" key="5">
    <source>
        <dbReference type="ARBA" id="ARBA00022989"/>
    </source>
</evidence>
<feature type="transmembrane region" description="Helical" evidence="7">
    <location>
        <begin position="152"/>
        <end position="172"/>
    </location>
</feature>
<evidence type="ECO:0000256" key="3">
    <source>
        <dbReference type="ARBA" id="ARBA00022475"/>
    </source>
</evidence>
<organism evidence="9 10">
    <name type="scientific">Variimorphobacter saccharofermentans</name>
    <dbReference type="NCBI Taxonomy" id="2755051"/>
    <lineage>
        <taxon>Bacteria</taxon>
        <taxon>Bacillati</taxon>
        <taxon>Bacillota</taxon>
        <taxon>Clostridia</taxon>
        <taxon>Lachnospirales</taxon>
        <taxon>Lachnospiraceae</taxon>
        <taxon>Variimorphobacter</taxon>
    </lineage>
</organism>
<accession>A0A839K3T9</accession>